<name>A0AAD7N6C5_9AGAR</name>
<evidence type="ECO:0000313" key="2">
    <source>
        <dbReference type="Proteomes" id="UP001215598"/>
    </source>
</evidence>
<proteinExistence type="predicted"/>
<dbReference type="Gene3D" id="2.120.10.70">
    <property type="entry name" value="Fucose-specific lectin"/>
    <property type="match status" value="1"/>
</dbReference>
<evidence type="ECO:0000313" key="1">
    <source>
        <dbReference type="EMBL" id="KAJ7747540.1"/>
    </source>
</evidence>
<protein>
    <recommendedName>
        <fullName evidence="3">Fucose-specific lectin</fullName>
    </recommendedName>
</protein>
<evidence type="ECO:0008006" key="3">
    <source>
        <dbReference type="Google" id="ProtNLM"/>
    </source>
</evidence>
<dbReference type="EMBL" id="JARKIB010000076">
    <property type="protein sequence ID" value="KAJ7747540.1"/>
    <property type="molecule type" value="Genomic_DNA"/>
</dbReference>
<dbReference type="AlphaFoldDB" id="A0AAD7N6C5"/>
<keyword evidence="2" id="KW-1185">Reference proteome</keyword>
<gene>
    <name evidence="1" type="ORF">B0H16DRAFT_1692413</name>
</gene>
<dbReference type="Proteomes" id="UP001215598">
    <property type="component" value="Unassembled WGS sequence"/>
</dbReference>
<sequence length="238" mass="24542">MEATGIESRVRVANTPKSSSQPLFVIHDGALNPGARACDLSSSTMFPATILSVGLLAATATAQIVAPLVPQHPLIMNGGANGIYAFMYSNSSILELRSAGGPGNTAPLNTWAVNLDATAVSAFGLTNVAPSTYIAGYGYSTVQSSLGAVAQRIFYQTTNGNIVSAYHSGLTGSPGWIVDTTIATNLPLGTPISAFINVVSTSRVQLAVVHYTDAKGFLTSTFSSLDVGGWSTPITVQV</sequence>
<accession>A0AAD7N6C5</accession>
<comment type="caution">
    <text evidence="1">The sequence shown here is derived from an EMBL/GenBank/DDBJ whole genome shotgun (WGS) entry which is preliminary data.</text>
</comment>
<organism evidence="1 2">
    <name type="scientific">Mycena metata</name>
    <dbReference type="NCBI Taxonomy" id="1033252"/>
    <lineage>
        <taxon>Eukaryota</taxon>
        <taxon>Fungi</taxon>
        <taxon>Dikarya</taxon>
        <taxon>Basidiomycota</taxon>
        <taxon>Agaricomycotina</taxon>
        <taxon>Agaricomycetes</taxon>
        <taxon>Agaricomycetidae</taxon>
        <taxon>Agaricales</taxon>
        <taxon>Marasmiineae</taxon>
        <taxon>Mycenaceae</taxon>
        <taxon>Mycena</taxon>
    </lineage>
</organism>
<reference evidence="1" key="1">
    <citation type="submission" date="2023-03" db="EMBL/GenBank/DDBJ databases">
        <title>Massive genome expansion in bonnet fungi (Mycena s.s.) driven by repeated elements and novel gene families across ecological guilds.</title>
        <authorList>
            <consortium name="Lawrence Berkeley National Laboratory"/>
            <person name="Harder C.B."/>
            <person name="Miyauchi S."/>
            <person name="Viragh M."/>
            <person name="Kuo A."/>
            <person name="Thoen E."/>
            <person name="Andreopoulos B."/>
            <person name="Lu D."/>
            <person name="Skrede I."/>
            <person name="Drula E."/>
            <person name="Henrissat B."/>
            <person name="Morin E."/>
            <person name="Kohler A."/>
            <person name="Barry K."/>
            <person name="LaButti K."/>
            <person name="Morin E."/>
            <person name="Salamov A."/>
            <person name="Lipzen A."/>
            <person name="Mereny Z."/>
            <person name="Hegedus B."/>
            <person name="Baldrian P."/>
            <person name="Stursova M."/>
            <person name="Weitz H."/>
            <person name="Taylor A."/>
            <person name="Grigoriev I.V."/>
            <person name="Nagy L.G."/>
            <person name="Martin F."/>
            <person name="Kauserud H."/>
        </authorList>
    </citation>
    <scope>NUCLEOTIDE SEQUENCE</scope>
    <source>
        <strain evidence="1">CBHHK182m</strain>
    </source>
</reference>